<keyword evidence="4" id="KW-1185">Reference proteome</keyword>
<name>A0A8K9UET3_ONCMY</name>
<evidence type="ECO:0000313" key="3">
    <source>
        <dbReference type="Ensembl" id="ENSOMYP00000109351.1"/>
    </source>
</evidence>
<dbReference type="Ensembl" id="ENSOMYT00000148314.1">
    <property type="protein sequence ID" value="ENSOMYP00000109351.1"/>
    <property type="gene ID" value="ENSOMYG00000053467.1"/>
</dbReference>
<feature type="domain" description="C2" evidence="2">
    <location>
        <begin position="37"/>
        <end position="153"/>
    </location>
</feature>
<organism evidence="3 4">
    <name type="scientific">Oncorhynchus mykiss</name>
    <name type="common">Rainbow trout</name>
    <name type="synonym">Salmo gairdneri</name>
    <dbReference type="NCBI Taxonomy" id="8022"/>
    <lineage>
        <taxon>Eukaryota</taxon>
        <taxon>Metazoa</taxon>
        <taxon>Chordata</taxon>
        <taxon>Craniata</taxon>
        <taxon>Vertebrata</taxon>
        <taxon>Euteleostomi</taxon>
        <taxon>Actinopterygii</taxon>
        <taxon>Neopterygii</taxon>
        <taxon>Teleostei</taxon>
        <taxon>Protacanthopterygii</taxon>
        <taxon>Salmoniformes</taxon>
        <taxon>Salmonidae</taxon>
        <taxon>Salmoninae</taxon>
        <taxon>Oncorhynchus</taxon>
    </lineage>
</organism>
<accession>A0A8K9UET3</accession>
<reference evidence="3" key="3">
    <citation type="submission" date="2025-09" db="UniProtKB">
        <authorList>
            <consortium name="Ensembl"/>
        </authorList>
    </citation>
    <scope>IDENTIFICATION</scope>
</reference>
<dbReference type="PANTHER" id="PTHR46096:SF3">
    <property type="entry name" value="PERFORIN-1"/>
    <property type="match status" value="1"/>
</dbReference>
<dbReference type="PANTHER" id="PTHR46096">
    <property type="entry name" value="PERFORIN-1"/>
    <property type="match status" value="1"/>
</dbReference>
<dbReference type="PROSITE" id="PS50004">
    <property type="entry name" value="C2"/>
    <property type="match status" value="1"/>
</dbReference>
<dbReference type="Gene3D" id="2.60.40.150">
    <property type="entry name" value="C2 domain"/>
    <property type="match status" value="1"/>
</dbReference>
<keyword evidence="1" id="KW-0732">Signal</keyword>
<proteinExistence type="predicted"/>
<dbReference type="GO" id="GO:0022829">
    <property type="term" value="F:wide pore channel activity"/>
    <property type="evidence" value="ECO:0007669"/>
    <property type="project" value="TreeGrafter"/>
</dbReference>
<protein>
    <recommendedName>
        <fullName evidence="2">C2 domain-containing protein</fullName>
    </recommendedName>
</protein>
<dbReference type="GO" id="GO:0016020">
    <property type="term" value="C:membrane"/>
    <property type="evidence" value="ECO:0007669"/>
    <property type="project" value="TreeGrafter"/>
</dbReference>
<gene>
    <name evidence="3" type="primary">LOC110536422</name>
</gene>
<dbReference type="GO" id="GO:0001771">
    <property type="term" value="P:immunological synapse formation"/>
    <property type="evidence" value="ECO:0007669"/>
    <property type="project" value="TreeGrafter"/>
</dbReference>
<dbReference type="SUPFAM" id="SSF49562">
    <property type="entry name" value="C2 domain (Calcium/lipid-binding domain, CaLB)"/>
    <property type="match status" value="1"/>
</dbReference>
<reference evidence="3" key="2">
    <citation type="submission" date="2025-08" db="UniProtKB">
        <authorList>
            <consortium name="Ensembl"/>
        </authorList>
    </citation>
    <scope>IDENTIFICATION</scope>
</reference>
<dbReference type="GeneTree" id="ENSGT00390000012710"/>
<dbReference type="InterPro" id="IPR035892">
    <property type="entry name" value="C2_domain_sf"/>
</dbReference>
<dbReference type="SMART" id="SM00239">
    <property type="entry name" value="C2"/>
    <property type="match status" value="1"/>
</dbReference>
<dbReference type="GO" id="GO:0051607">
    <property type="term" value="P:defense response to virus"/>
    <property type="evidence" value="ECO:0007669"/>
    <property type="project" value="TreeGrafter"/>
</dbReference>
<dbReference type="InterPro" id="IPR000008">
    <property type="entry name" value="C2_dom"/>
</dbReference>
<evidence type="ECO:0000256" key="1">
    <source>
        <dbReference type="ARBA" id="ARBA00022729"/>
    </source>
</evidence>
<dbReference type="GO" id="GO:0001913">
    <property type="term" value="P:T cell mediated cytotoxicity"/>
    <property type="evidence" value="ECO:0007669"/>
    <property type="project" value="TreeGrafter"/>
</dbReference>
<dbReference type="AlphaFoldDB" id="A0A8K9UET3"/>
<evidence type="ECO:0000259" key="2">
    <source>
        <dbReference type="PROSITE" id="PS50004"/>
    </source>
</evidence>
<reference evidence="3" key="1">
    <citation type="submission" date="2020-07" db="EMBL/GenBank/DDBJ databases">
        <title>A long reads based de novo assembly of the rainbow trout Arlee double haploid line genome.</title>
        <authorList>
            <person name="Gao G."/>
            <person name="Palti Y."/>
        </authorList>
    </citation>
    <scope>NUCLEOTIDE SEQUENCE [LARGE SCALE GENOMIC DNA]</scope>
</reference>
<dbReference type="Pfam" id="PF00168">
    <property type="entry name" value="C2"/>
    <property type="match status" value="1"/>
</dbReference>
<dbReference type="Proteomes" id="UP000694395">
    <property type="component" value="Chromosome 11"/>
</dbReference>
<evidence type="ECO:0000313" key="4">
    <source>
        <dbReference type="Proteomes" id="UP000694395"/>
    </source>
</evidence>
<dbReference type="InterPro" id="IPR052784">
    <property type="entry name" value="Perforin-1_pore-forming"/>
</dbReference>
<sequence>MSVVLFSSSYGHKNISSPLLFYLLSFRQCTMASLSLSLGLLVLCTLALVHCDLDDSHVRVWGLSASNLKGDFLSQPDPYVKVWYGPAFGGMSSILKNQANPTWPDEFNFLDMIHNSVLKLEVWDDIVGLDLHMGTCKIPISPGTHSEICQLKRGTIFYTYSYGYVYSY</sequence>